<evidence type="ECO:0000256" key="1">
    <source>
        <dbReference type="SAM" id="SignalP"/>
    </source>
</evidence>
<keyword evidence="1" id="KW-0732">Signal</keyword>
<dbReference type="AlphaFoldDB" id="A0A1Q8C8Z1"/>
<dbReference type="Proteomes" id="UP000185596">
    <property type="component" value="Unassembled WGS sequence"/>
</dbReference>
<proteinExistence type="predicted"/>
<reference evidence="2 3" key="1">
    <citation type="submission" date="2016-12" db="EMBL/GenBank/DDBJ databases">
        <title>The draft genome sequence of Actinophytocola sp. 11-183.</title>
        <authorList>
            <person name="Wang W."/>
            <person name="Yuan L."/>
        </authorList>
    </citation>
    <scope>NUCLEOTIDE SEQUENCE [LARGE SCALE GENOMIC DNA]</scope>
    <source>
        <strain evidence="2 3">11-183</strain>
    </source>
</reference>
<feature type="signal peptide" evidence="1">
    <location>
        <begin position="1"/>
        <end position="25"/>
    </location>
</feature>
<sequence>MLKGALGAAAISVVLATTGAGTASADTSGNSALGREDYPCTLYHFCGWDDLGPNPTNRLIDISGAIPCGWTYDLSSGVRNRISSINNMTSGTWQLKDGATVVFTANESSYGFLPPQAQNNVDNLRFICT</sequence>
<accession>A0A1Q8C8Z1</accession>
<keyword evidence="3" id="KW-1185">Reference proteome</keyword>
<organism evidence="2 3">
    <name type="scientific">Actinophytocola xanthii</name>
    <dbReference type="NCBI Taxonomy" id="1912961"/>
    <lineage>
        <taxon>Bacteria</taxon>
        <taxon>Bacillati</taxon>
        <taxon>Actinomycetota</taxon>
        <taxon>Actinomycetes</taxon>
        <taxon>Pseudonocardiales</taxon>
        <taxon>Pseudonocardiaceae</taxon>
    </lineage>
</organism>
<gene>
    <name evidence="2" type="ORF">BU204_30865</name>
</gene>
<protein>
    <recommendedName>
        <fullName evidence="4">Peptidase inhibitor family I36</fullName>
    </recommendedName>
</protein>
<comment type="caution">
    <text evidence="2">The sequence shown here is derived from an EMBL/GenBank/DDBJ whole genome shotgun (WGS) entry which is preliminary data.</text>
</comment>
<dbReference type="EMBL" id="MSIE01000071">
    <property type="protein sequence ID" value="OLF10816.1"/>
    <property type="molecule type" value="Genomic_DNA"/>
</dbReference>
<evidence type="ECO:0008006" key="4">
    <source>
        <dbReference type="Google" id="ProtNLM"/>
    </source>
</evidence>
<name>A0A1Q8C8Z1_9PSEU</name>
<evidence type="ECO:0000313" key="2">
    <source>
        <dbReference type="EMBL" id="OLF10816.1"/>
    </source>
</evidence>
<evidence type="ECO:0000313" key="3">
    <source>
        <dbReference type="Proteomes" id="UP000185596"/>
    </source>
</evidence>
<feature type="chain" id="PRO_5012593034" description="Peptidase inhibitor family I36" evidence="1">
    <location>
        <begin position="26"/>
        <end position="129"/>
    </location>
</feature>